<feature type="region of interest" description="Disordered" evidence="1">
    <location>
        <begin position="94"/>
        <end position="119"/>
    </location>
</feature>
<protein>
    <recommendedName>
        <fullName evidence="3">2-isopropylmalate synthase</fullName>
    </recommendedName>
</protein>
<reference evidence="2" key="1">
    <citation type="submission" date="2019-03" db="EMBL/GenBank/DDBJ databases">
        <title>Whole genome analysis of nitrate-reducing bacteria Marinobacter hydrocarbonoclasticus YB03.</title>
        <authorList>
            <person name="Azam A.H."/>
            <person name="Yuk S.R."/>
            <person name="Kamarisima K."/>
            <person name="Miyanaga K."/>
            <person name="Tanji Y."/>
        </authorList>
    </citation>
    <scope>NUCLEOTIDE SEQUENCE</scope>
    <source>
        <strain evidence="2">YB03</strain>
    </source>
</reference>
<evidence type="ECO:0000313" key="2">
    <source>
        <dbReference type="EMBL" id="BBJ02916.1"/>
    </source>
</evidence>
<accession>A0A455W189</accession>
<evidence type="ECO:0008006" key="3">
    <source>
        <dbReference type="Google" id="ProtNLM"/>
    </source>
</evidence>
<sequence length="267" mass="28225">MIQTEAERQFYLGVTGIHLWYARAPLPGAAPSPEYDFGVVEAESTPAVVVDAPATKRVVPARPSVDPANKDRLAQLKNLMESGPAIGAPLARAEPNVEDAGEPESAKELPVEDVGDASPRVASPEDVARLCLQYWVGDSVLLLANLSEEASFSMQEALAVNILRSLGEQAPGSSAVIRWPLFNNIRVSLNSDADLADLLRQSLAQASGKTVITLGLASGVGSIPDLLADVMGREPDMAFGASLAALAGDPSLKRELWQKIRPIVAKA</sequence>
<gene>
    <name evidence="2" type="ORF">YBY_07640</name>
</gene>
<proteinExistence type="predicted"/>
<organism evidence="2">
    <name type="scientific">Marinobacter nauticus</name>
    <name type="common">Marinobacter hydrocarbonoclasticus</name>
    <name type="synonym">Marinobacter aquaeolei</name>
    <dbReference type="NCBI Taxonomy" id="2743"/>
    <lineage>
        <taxon>Bacteria</taxon>
        <taxon>Pseudomonadati</taxon>
        <taxon>Pseudomonadota</taxon>
        <taxon>Gammaproteobacteria</taxon>
        <taxon>Pseudomonadales</taxon>
        <taxon>Marinobacteraceae</taxon>
        <taxon>Marinobacter</taxon>
    </lineage>
</organism>
<dbReference type="AlphaFoldDB" id="A0A455W189"/>
<name>A0A455W189_MARNT</name>
<dbReference type="EMBL" id="AP019537">
    <property type="protein sequence ID" value="BBJ02916.1"/>
    <property type="molecule type" value="Genomic_DNA"/>
</dbReference>
<evidence type="ECO:0000256" key="1">
    <source>
        <dbReference type="SAM" id="MobiDB-lite"/>
    </source>
</evidence>